<evidence type="ECO:0000313" key="2">
    <source>
        <dbReference type="Proteomes" id="UP000029033"/>
    </source>
</evidence>
<keyword evidence="2" id="KW-1185">Reference proteome</keyword>
<protein>
    <submittedName>
        <fullName evidence="1">Uncharacterized protein</fullName>
    </submittedName>
</protein>
<name>A0A087D3E0_9BIFI</name>
<proteinExistence type="predicted"/>
<organism evidence="1 2">
    <name type="scientific">Bifidobacterium scardovii</name>
    <dbReference type="NCBI Taxonomy" id="158787"/>
    <lineage>
        <taxon>Bacteria</taxon>
        <taxon>Bacillati</taxon>
        <taxon>Actinomycetota</taxon>
        <taxon>Actinomycetes</taxon>
        <taxon>Bifidobacteriales</taxon>
        <taxon>Bifidobacteriaceae</taxon>
        <taxon>Bifidobacterium</taxon>
    </lineage>
</organism>
<dbReference type="Proteomes" id="UP000029033">
    <property type="component" value="Unassembled WGS sequence"/>
</dbReference>
<dbReference type="AlphaFoldDB" id="A0A087D3E0"/>
<dbReference type="EMBL" id="JGZO01000034">
    <property type="protein sequence ID" value="KFI90040.1"/>
    <property type="molecule type" value="Genomic_DNA"/>
</dbReference>
<evidence type="ECO:0000313" key="1">
    <source>
        <dbReference type="EMBL" id="KFI90040.1"/>
    </source>
</evidence>
<accession>A0A087D3E0</accession>
<reference evidence="1 2" key="1">
    <citation type="submission" date="2014-03" db="EMBL/GenBank/DDBJ databases">
        <title>Genomics of Bifidobacteria.</title>
        <authorList>
            <person name="Ventura M."/>
            <person name="Milani C."/>
            <person name="Lugli G.A."/>
        </authorList>
    </citation>
    <scope>NUCLEOTIDE SEQUENCE [LARGE SCALE GENOMIC DNA]</scope>
    <source>
        <strain evidence="1 2">LMG 21589</strain>
    </source>
</reference>
<sequence>MRPVRPWFPYNRMIHGETCDLHGNSLKISVLLDIGARRAAAVTAVWTRAG</sequence>
<gene>
    <name evidence="1" type="ORF">BSCA_0377</name>
</gene>
<comment type="caution">
    <text evidence="1">The sequence shown here is derived from an EMBL/GenBank/DDBJ whole genome shotgun (WGS) entry which is preliminary data.</text>
</comment>